<dbReference type="Proteomes" id="UP001208570">
    <property type="component" value="Unassembled WGS sequence"/>
</dbReference>
<dbReference type="PANTHER" id="PTHR24261">
    <property type="entry name" value="PLASMINOGEN-RELATED"/>
    <property type="match status" value="1"/>
</dbReference>
<dbReference type="PROSITE" id="PS00021">
    <property type="entry name" value="KRINGLE_1"/>
    <property type="match status" value="1"/>
</dbReference>
<evidence type="ECO:0000259" key="5">
    <source>
        <dbReference type="PROSITE" id="PS50070"/>
    </source>
</evidence>
<dbReference type="SUPFAM" id="SSF56436">
    <property type="entry name" value="C-type lectin-like"/>
    <property type="match status" value="1"/>
</dbReference>
<feature type="domain" description="C-type lectin" evidence="4">
    <location>
        <begin position="142"/>
        <end position="282"/>
    </location>
</feature>
<evidence type="ECO:0000313" key="7">
    <source>
        <dbReference type="Proteomes" id="UP001208570"/>
    </source>
</evidence>
<protein>
    <submittedName>
        <fullName evidence="6">Uncharacterized protein</fullName>
    </submittedName>
</protein>
<dbReference type="InterPro" id="IPR013806">
    <property type="entry name" value="Kringle-like"/>
</dbReference>
<dbReference type="PROSITE" id="PS50070">
    <property type="entry name" value="KRINGLE_2"/>
    <property type="match status" value="1"/>
</dbReference>
<gene>
    <name evidence="6" type="ORF">LSH36_1105g00042</name>
</gene>
<keyword evidence="7" id="KW-1185">Reference proteome</keyword>
<evidence type="ECO:0000313" key="6">
    <source>
        <dbReference type="EMBL" id="KAK2141415.1"/>
    </source>
</evidence>
<dbReference type="PRINTS" id="PR00018">
    <property type="entry name" value="KRINGLE"/>
</dbReference>
<dbReference type="InterPro" id="IPR001304">
    <property type="entry name" value="C-type_lectin-like"/>
</dbReference>
<dbReference type="PANTHER" id="PTHR24261:SF7">
    <property type="entry name" value="KRINGLE DOMAIN-CONTAINING PROTEIN"/>
    <property type="match status" value="1"/>
</dbReference>
<evidence type="ECO:0000256" key="2">
    <source>
        <dbReference type="ARBA" id="ARBA00023157"/>
    </source>
</evidence>
<dbReference type="SMART" id="SM00034">
    <property type="entry name" value="CLECT"/>
    <property type="match status" value="1"/>
</dbReference>
<dbReference type="InterPro" id="IPR050759">
    <property type="entry name" value="Serine_protease_kringle"/>
</dbReference>
<dbReference type="EMBL" id="JAODUP010001105">
    <property type="protein sequence ID" value="KAK2141415.1"/>
    <property type="molecule type" value="Genomic_DNA"/>
</dbReference>
<dbReference type="InterPro" id="IPR018056">
    <property type="entry name" value="Kringle_CS"/>
</dbReference>
<dbReference type="InterPro" id="IPR016187">
    <property type="entry name" value="CTDL_fold"/>
</dbReference>
<reference evidence="6" key="1">
    <citation type="journal article" date="2023" name="Mol. Biol. Evol.">
        <title>Third-Generation Sequencing Reveals the Adaptive Role of the Epigenome in Three Deep-Sea Polychaetes.</title>
        <authorList>
            <person name="Perez M."/>
            <person name="Aroh O."/>
            <person name="Sun Y."/>
            <person name="Lan Y."/>
            <person name="Juniper S.K."/>
            <person name="Young C.R."/>
            <person name="Angers B."/>
            <person name="Qian P.Y."/>
        </authorList>
    </citation>
    <scope>NUCLEOTIDE SEQUENCE</scope>
    <source>
        <strain evidence="6">P08H-3</strain>
    </source>
</reference>
<proteinExistence type="predicted"/>
<name>A0AAD9MQ83_9ANNE</name>
<dbReference type="InterPro" id="IPR038178">
    <property type="entry name" value="Kringle_sf"/>
</dbReference>
<dbReference type="AlphaFoldDB" id="A0AAD9MQ83"/>
<feature type="domain" description="Kringle" evidence="5">
    <location>
        <begin position="124"/>
        <end position="201"/>
    </location>
</feature>
<dbReference type="InterPro" id="IPR016186">
    <property type="entry name" value="C-type_lectin-like/link_sf"/>
</dbReference>
<dbReference type="CDD" id="cd00108">
    <property type="entry name" value="KR"/>
    <property type="match status" value="1"/>
</dbReference>
<dbReference type="Pfam" id="PF00051">
    <property type="entry name" value="Kringle"/>
    <property type="match status" value="1"/>
</dbReference>
<dbReference type="Gene3D" id="2.40.20.10">
    <property type="entry name" value="Plasminogen Kringle 4"/>
    <property type="match status" value="1"/>
</dbReference>
<keyword evidence="2 3" id="KW-1015">Disulfide bond</keyword>
<keyword evidence="1 3" id="KW-0420">Kringle</keyword>
<evidence type="ECO:0000259" key="4">
    <source>
        <dbReference type="PROSITE" id="PS50041"/>
    </source>
</evidence>
<dbReference type="SUPFAM" id="SSF57440">
    <property type="entry name" value="Kringle-like"/>
    <property type="match status" value="1"/>
</dbReference>
<feature type="disulfide bond" evidence="3">
    <location>
        <begin position="173"/>
        <end position="196"/>
    </location>
</feature>
<dbReference type="PROSITE" id="PS50041">
    <property type="entry name" value="C_TYPE_LECTIN_2"/>
    <property type="match status" value="1"/>
</dbReference>
<accession>A0AAD9MQ83</accession>
<comment type="caution">
    <text evidence="6">The sequence shown here is derived from an EMBL/GenBank/DDBJ whole genome shotgun (WGS) entry which is preliminary data.</text>
</comment>
<dbReference type="Gene3D" id="3.10.100.10">
    <property type="entry name" value="Mannose-Binding Protein A, subunit A"/>
    <property type="match status" value="1"/>
</dbReference>
<dbReference type="InterPro" id="IPR000001">
    <property type="entry name" value="Kringle"/>
</dbReference>
<evidence type="ECO:0000256" key="3">
    <source>
        <dbReference type="PROSITE-ProRule" id="PRU00121"/>
    </source>
</evidence>
<organism evidence="6 7">
    <name type="scientific">Paralvinella palmiformis</name>
    <dbReference type="NCBI Taxonomy" id="53620"/>
    <lineage>
        <taxon>Eukaryota</taxon>
        <taxon>Metazoa</taxon>
        <taxon>Spiralia</taxon>
        <taxon>Lophotrochozoa</taxon>
        <taxon>Annelida</taxon>
        <taxon>Polychaeta</taxon>
        <taxon>Sedentaria</taxon>
        <taxon>Canalipalpata</taxon>
        <taxon>Terebellida</taxon>
        <taxon>Terebelliformia</taxon>
        <taxon>Alvinellidae</taxon>
        <taxon>Paralvinella</taxon>
    </lineage>
</organism>
<evidence type="ECO:0000256" key="1">
    <source>
        <dbReference type="ARBA" id="ARBA00022572"/>
    </source>
</evidence>
<dbReference type="SMART" id="SM00130">
    <property type="entry name" value="KR"/>
    <property type="match status" value="1"/>
</dbReference>
<comment type="caution">
    <text evidence="3">Lacks conserved residue(s) required for the propagation of feature annotation.</text>
</comment>
<sequence length="286" mass="33448">MMAIHGLVLTSECRRTCLLTKGCLGFNMQWIRKGADVGYCDLVDMRLVNSLSSKSNYSLYARCPFGMIFHSTTNRCYKVVRIRKNWTESQQYCRSLNDQAHLMEIYDWKQQELFKHMTKDLTECTYSTTGIEYRGHQNHTMYGTPCQNWSSKYPHDHAMFTKPLAWLLEDNYCRNVDYEARPWCYTVDVNKRWEYCDIPYCSDFIETKPTKVSIGLWLGATRSVENTDVVWSTTLESVIESNYSNFEFGETTGQDSENNCLKSDRSHWSMASCFEIKPSVGEYRLV</sequence>